<dbReference type="EC" id="1.13.12.16" evidence="4"/>
<dbReference type="SUPFAM" id="SSF51412">
    <property type="entry name" value="Inosine monophosphate dehydrogenase (IMPDH)"/>
    <property type="match status" value="1"/>
</dbReference>
<dbReference type="PANTHER" id="PTHR32332">
    <property type="entry name" value="2-NITROPROPANE DIOXYGENASE"/>
    <property type="match status" value="1"/>
</dbReference>
<keyword evidence="1" id="KW-0285">Flavoprotein</keyword>
<evidence type="ECO:0000256" key="1">
    <source>
        <dbReference type="ARBA" id="ARBA00022630"/>
    </source>
</evidence>
<dbReference type="Pfam" id="PF03060">
    <property type="entry name" value="NMO"/>
    <property type="match status" value="1"/>
</dbReference>
<dbReference type="EMBL" id="VSSQ01048607">
    <property type="protein sequence ID" value="MPN02656.1"/>
    <property type="molecule type" value="Genomic_DNA"/>
</dbReference>
<proteinExistence type="predicted"/>
<accession>A0A645EMI8</accession>
<evidence type="ECO:0000256" key="2">
    <source>
        <dbReference type="ARBA" id="ARBA00022643"/>
    </source>
</evidence>
<keyword evidence="4" id="KW-0503">Monooxygenase</keyword>
<sequence>MDAILAEKPSIVETSGQSPKDYLPRLRGEGLKVMHKVPSVRFARKAQELGVDAVTVVGYECGGHPGNGEGTSMVQIRRAAQVLSIPLIAGGGIADGAGLAAALSLGADGVVMGTRFIAARECVIHPAFQQALCAASEEDTVLVQRSIGTPLRVWKNAAAQRVLEMEAKGASLDQLLTVISGALTKVAYEKGDVQGCAFPVGQCAGLIDSVIPAGQIIRDTVTQARELLDSTGEKL</sequence>
<gene>
    <name evidence="4" type="ORF">SDC9_149872</name>
</gene>
<evidence type="ECO:0000256" key="3">
    <source>
        <dbReference type="ARBA" id="ARBA00023002"/>
    </source>
</evidence>
<keyword evidence="3 4" id="KW-0560">Oxidoreductase</keyword>
<evidence type="ECO:0000313" key="4">
    <source>
        <dbReference type="EMBL" id="MPN02656.1"/>
    </source>
</evidence>
<dbReference type="Gene3D" id="3.20.20.70">
    <property type="entry name" value="Aldolase class I"/>
    <property type="match status" value="1"/>
</dbReference>
<comment type="caution">
    <text evidence="4">The sequence shown here is derived from an EMBL/GenBank/DDBJ whole genome shotgun (WGS) entry which is preliminary data.</text>
</comment>
<protein>
    <submittedName>
        <fullName evidence="4">Nitronate monooxygenase</fullName>
        <ecNumber evidence="4">1.13.12.16</ecNumber>
    </submittedName>
</protein>
<reference evidence="4" key="1">
    <citation type="submission" date="2019-08" db="EMBL/GenBank/DDBJ databases">
        <authorList>
            <person name="Kucharzyk K."/>
            <person name="Murdoch R.W."/>
            <person name="Higgins S."/>
            <person name="Loffler F."/>
        </authorList>
    </citation>
    <scope>NUCLEOTIDE SEQUENCE</scope>
</reference>
<dbReference type="PANTHER" id="PTHR32332:SF20">
    <property type="entry name" value="2-NITROPROPANE DIOXYGENASE-LIKE PROTEIN"/>
    <property type="match status" value="1"/>
</dbReference>
<name>A0A645EMI8_9ZZZZ</name>
<dbReference type="CDD" id="cd04730">
    <property type="entry name" value="NPD_like"/>
    <property type="match status" value="1"/>
</dbReference>
<dbReference type="InterPro" id="IPR004136">
    <property type="entry name" value="NMO"/>
</dbReference>
<organism evidence="4">
    <name type="scientific">bioreactor metagenome</name>
    <dbReference type="NCBI Taxonomy" id="1076179"/>
    <lineage>
        <taxon>unclassified sequences</taxon>
        <taxon>metagenomes</taxon>
        <taxon>ecological metagenomes</taxon>
    </lineage>
</organism>
<dbReference type="AlphaFoldDB" id="A0A645EMI8"/>
<dbReference type="GO" id="GO:0018580">
    <property type="term" value="F:nitronate monooxygenase activity"/>
    <property type="evidence" value="ECO:0007669"/>
    <property type="project" value="UniProtKB-EC"/>
</dbReference>
<keyword evidence="2" id="KW-0288">FMN</keyword>
<dbReference type="InterPro" id="IPR013785">
    <property type="entry name" value="Aldolase_TIM"/>
</dbReference>